<keyword evidence="7 9" id="KW-0067">ATP-binding</keyword>
<evidence type="ECO:0000256" key="7">
    <source>
        <dbReference type="ARBA" id="ARBA00022840"/>
    </source>
</evidence>
<evidence type="ECO:0000256" key="1">
    <source>
        <dbReference type="ARBA" id="ARBA00004761"/>
    </source>
</evidence>
<keyword evidence="4 9" id="KW-0808">Transferase</keyword>
<sequence>MTTQVVVMGVAGSGKTTVAELLAGRAGLEFVEADRFHSPENIAKMSAGTPLTDADRLPWLRSLSEWMRDRRAAGSATVLACSALKRPYRDILREHAPNLKFVHLHGPEELVLARMASRKGHFMPTALLDSQFAALEPLEADEDGITLDLAETPDQLADRALSWLGLASDLRA</sequence>
<dbReference type="RefSeq" id="WP_344680572.1">
    <property type="nucleotide sequence ID" value="NZ_BAAAUX010000014.1"/>
</dbReference>
<evidence type="ECO:0000313" key="11">
    <source>
        <dbReference type="Proteomes" id="UP001500979"/>
    </source>
</evidence>
<dbReference type="NCBIfam" id="TIGR01313">
    <property type="entry name" value="therm_gnt_kin"/>
    <property type="match status" value="1"/>
</dbReference>
<evidence type="ECO:0000313" key="10">
    <source>
        <dbReference type="EMBL" id="GAA2795298.1"/>
    </source>
</evidence>
<evidence type="ECO:0000256" key="9">
    <source>
        <dbReference type="RuleBase" id="RU363066"/>
    </source>
</evidence>
<dbReference type="InterPro" id="IPR006001">
    <property type="entry name" value="Therm_gnt_kin"/>
</dbReference>
<dbReference type="EC" id="2.7.1.12" evidence="3 9"/>
<dbReference type="EMBL" id="BAAAUX010000014">
    <property type="protein sequence ID" value="GAA2795298.1"/>
    <property type="molecule type" value="Genomic_DNA"/>
</dbReference>
<keyword evidence="6 9" id="KW-0418">Kinase</keyword>
<dbReference type="InterPro" id="IPR027417">
    <property type="entry name" value="P-loop_NTPase"/>
</dbReference>
<evidence type="ECO:0000256" key="8">
    <source>
        <dbReference type="ARBA" id="ARBA00048090"/>
    </source>
</evidence>
<dbReference type="Pfam" id="PF13671">
    <property type="entry name" value="AAA_33"/>
    <property type="match status" value="1"/>
</dbReference>
<evidence type="ECO:0000256" key="4">
    <source>
        <dbReference type="ARBA" id="ARBA00022679"/>
    </source>
</evidence>
<evidence type="ECO:0000256" key="6">
    <source>
        <dbReference type="ARBA" id="ARBA00022777"/>
    </source>
</evidence>
<gene>
    <name evidence="10" type="ORF">GCM10010470_32870</name>
</gene>
<reference evidence="10 11" key="1">
    <citation type="journal article" date="2019" name="Int. J. Syst. Evol. Microbiol.">
        <title>The Global Catalogue of Microorganisms (GCM) 10K type strain sequencing project: providing services to taxonomists for standard genome sequencing and annotation.</title>
        <authorList>
            <consortium name="The Broad Institute Genomics Platform"/>
            <consortium name="The Broad Institute Genome Sequencing Center for Infectious Disease"/>
            <person name="Wu L."/>
            <person name="Ma J."/>
        </authorList>
    </citation>
    <scope>NUCLEOTIDE SEQUENCE [LARGE SCALE GENOMIC DNA]</scope>
    <source>
        <strain evidence="10 11">JCM 9383</strain>
    </source>
</reference>
<comment type="caution">
    <text evidence="10">The sequence shown here is derived from an EMBL/GenBank/DDBJ whole genome shotgun (WGS) entry which is preliminary data.</text>
</comment>
<dbReference type="SUPFAM" id="SSF52540">
    <property type="entry name" value="P-loop containing nucleoside triphosphate hydrolases"/>
    <property type="match status" value="1"/>
</dbReference>
<keyword evidence="5 9" id="KW-0547">Nucleotide-binding</keyword>
<organism evidence="10 11">
    <name type="scientific">Saccharopolyspora taberi</name>
    <dbReference type="NCBI Taxonomy" id="60895"/>
    <lineage>
        <taxon>Bacteria</taxon>
        <taxon>Bacillati</taxon>
        <taxon>Actinomycetota</taxon>
        <taxon>Actinomycetes</taxon>
        <taxon>Pseudonocardiales</taxon>
        <taxon>Pseudonocardiaceae</taxon>
        <taxon>Saccharopolyspora</taxon>
    </lineage>
</organism>
<dbReference type="CDD" id="cd02021">
    <property type="entry name" value="GntK"/>
    <property type="match status" value="1"/>
</dbReference>
<dbReference type="PANTHER" id="PTHR43442">
    <property type="entry name" value="GLUCONOKINASE-RELATED"/>
    <property type="match status" value="1"/>
</dbReference>
<comment type="catalytic activity">
    <reaction evidence="8 9">
        <text>D-gluconate + ATP = 6-phospho-D-gluconate + ADP + H(+)</text>
        <dbReference type="Rhea" id="RHEA:19433"/>
        <dbReference type="ChEBI" id="CHEBI:15378"/>
        <dbReference type="ChEBI" id="CHEBI:18391"/>
        <dbReference type="ChEBI" id="CHEBI:30616"/>
        <dbReference type="ChEBI" id="CHEBI:58759"/>
        <dbReference type="ChEBI" id="CHEBI:456216"/>
        <dbReference type="EC" id="2.7.1.12"/>
    </reaction>
</comment>
<comment type="pathway">
    <text evidence="1">Carbohydrate acid metabolism.</text>
</comment>
<name>A0ABN3VES7_9PSEU</name>
<dbReference type="Proteomes" id="UP001500979">
    <property type="component" value="Unassembled WGS sequence"/>
</dbReference>
<dbReference type="PANTHER" id="PTHR43442:SF3">
    <property type="entry name" value="GLUCONOKINASE-RELATED"/>
    <property type="match status" value="1"/>
</dbReference>
<evidence type="ECO:0000256" key="2">
    <source>
        <dbReference type="ARBA" id="ARBA00008420"/>
    </source>
</evidence>
<dbReference type="Gene3D" id="3.40.50.300">
    <property type="entry name" value="P-loop containing nucleotide triphosphate hydrolases"/>
    <property type="match status" value="1"/>
</dbReference>
<accession>A0ABN3VES7</accession>
<evidence type="ECO:0000256" key="3">
    <source>
        <dbReference type="ARBA" id="ARBA00012054"/>
    </source>
</evidence>
<evidence type="ECO:0000256" key="5">
    <source>
        <dbReference type="ARBA" id="ARBA00022741"/>
    </source>
</evidence>
<protein>
    <recommendedName>
        <fullName evidence="3 9">Gluconokinase</fullName>
        <ecNumber evidence="3 9">2.7.1.12</ecNumber>
    </recommendedName>
</protein>
<comment type="similarity">
    <text evidence="2 9">Belongs to the gluconokinase GntK/GntV family.</text>
</comment>
<keyword evidence="11" id="KW-1185">Reference proteome</keyword>
<proteinExistence type="inferred from homology"/>